<gene>
    <name evidence="7" type="ORF">Pflav_043370</name>
</gene>
<dbReference type="KEGG" id="pfla:Pflav_043370"/>
<keyword evidence="5" id="KW-0961">Cell wall biogenesis/degradation</keyword>
<organism evidence="7 8">
    <name type="scientific">Phytohabitans flavus</name>
    <dbReference type="NCBI Taxonomy" id="1076124"/>
    <lineage>
        <taxon>Bacteria</taxon>
        <taxon>Bacillati</taxon>
        <taxon>Actinomycetota</taxon>
        <taxon>Actinomycetes</taxon>
        <taxon>Micromonosporales</taxon>
        <taxon>Micromonosporaceae</taxon>
    </lineage>
</organism>
<evidence type="ECO:0008006" key="9">
    <source>
        <dbReference type="Google" id="ProtNLM"/>
    </source>
</evidence>
<keyword evidence="8" id="KW-1185">Reference proteome</keyword>
<dbReference type="SUPFAM" id="SSF141523">
    <property type="entry name" value="L,D-transpeptidase catalytic domain-like"/>
    <property type="match status" value="1"/>
</dbReference>
<feature type="region of interest" description="Disordered" evidence="6">
    <location>
        <begin position="72"/>
        <end position="98"/>
    </location>
</feature>
<keyword evidence="2" id="KW-0808">Transferase</keyword>
<evidence type="ECO:0000256" key="6">
    <source>
        <dbReference type="SAM" id="MobiDB-lite"/>
    </source>
</evidence>
<dbReference type="GO" id="GO:0071555">
    <property type="term" value="P:cell wall organization"/>
    <property type="evidence" value="ECO:0007669"/>
    <property type="project" value="UniProtKB-KW"/>
</dbReference>
<evidence type="ECO:0000313" key="8">
    <source>
        <dbReference type="Proteomes" id="UP000502508"/>
    </source>
</evidence>
<evidence type="ECO:0000313" key="7">
    <source>
        <dbReference type="EMBL" id="BCB77927.1"/>
    </source>
</evidence>
<dbReference type="AlphaFoldDB" id="A0A6F8XVV6"/>
<dbReference type="UniPathway" id="UPA00219"/>
<dbReference type="CDD" id="cd16913">
    <property type="entry name" value="YkuD_like"/>
    <property type="match status" value="1"/>
</dbReference>
<feature type="compositionally biased region" description="Low complexity" evidence="6">
    <location>
        <begin position="72"/>
        <end position="89"/>
    </location>
</feature>
<dbReference type="Gene3D" id="2.40.440.10">
    <property type="entry name" value="L,D-transpeptidase catalytic domain-like"/>
    <property type="match status" value="1"/>
</dbReference>
<dbReference type="GO" id="GO:0009252">
    <property type="term" value="P:peptidoglycan biosynthetic process"/>
    <property type="evidence" value="ECO:0007669"/>
    <property type="project" value="UniProtKB-UniPathway"/>
</dbReference>
<dbReference type="GO" id="GO:0008360">
    <property type="term" value="P:regulation of cell shape"/>
    <property type="evidence" value="ECO:0007669"/>
    <property type="project" value="UniProtKB-KW"/>
</dbReference>
<keyword evidence="3" id="KW-0133">Cell shape</keyword>
<dbReference type="InterPro" id="IPR005490">
    <property type="entry name" value="LD_TPept_cat_dom"/>
</dbReference>
<reference evidence="7 8" key="1">
    <citation type="submission" date="2020-03" db="EMBL/GenBank/DDBJ databases">
        <title>Whole genome shotgun sequence of Phytohabitans flavus NBRC 107702.</title>
        <authorList>
            <person name="Komaki H."/>
            <person name="Tamura T."/>
        </authorList>
    </citation>
    <scope>NUCLEOTIDE SEQUENCE [LARGE SCALE GENOMIC DNA]</scope>
    <source>
        <strain evidence="7 8">NBRC 107702</strain>
    </source>
</reference>
<evidence type="ECO:0000256" key="1">
    <source>
        <dbReference type="ARBA" id="ARBA00004752"/>
    </source>
</evidence>
<keyword evidence="4" id="KW-0573">Peptidoglycan synthesis</keyword>
<accession>A0A6F8XVV6</accession>
<dbReference type="Gene3D" id="2.60.40.3710">
    <property type="match status" value="1"/>
</dbReference>
<name>A0A6F8XVV6_9ACTN</name>
<comment type="pathway">
    <text evidence="1">Cell wall biogenesis; peptidoglycan biosynthesis.</text>
</comment>
<protein>
    <recommendedName>
        <fullName evidence="9">YkuD domain-containing protein</fullName>
    </recommendedName>
</protein>
<evidence type="ECO:0000256" key="4">
    <source>
        <dbReference type="ARBA" id="ARBA00022984"/>
    </source>
</evidence>
<evidence type="ECO:0000256" key="3">
    <source>
        <dbReference type="ARBA" id="ARBA00022960"/>
    </source>
</evidence>
<dbReference type="EMBL" id="AP022870">
    <property type="protein sequence ID" value="BCB77927.1"/>
    <property type="molecule type" value="Genomic_DNA"/>
</dbReference>
<dbReference type="GO" id="GO:0016740">
    <property type="term" value="F:transferase activity"/>
    <property type="evidence" value="ECO:0007669"/>
    <property type="project" value="UniProtKB-KW"/>
</dbReference>
<dbReference type="InterPro" id="IPR038063">
    <property type="entry name" value="Transpep_catalytic_dom"/>
</dbReference>
<sequence>MVGGDQGNINVSHGCTNISASAANWLMGITQVGDLVTVKGTEVKLDQGNGFTAWNVSWDEFAKGSALPVPAGLAPAQAQQPGAAASKTPTPAPSGPGG</sequence>
<dbReference type="Proteomes" id="UP000502508">
    <property type="component" value="Chromosome"/>
</dbReference>
<evidence type="ECO:0000256" key="5">
    <source>
        <dbReference type="ARBA" id="ARBA00023316"/>
    </source>
</evidence>
<proteinExistence type="predicted"/>
<evidence type="ECO:0000256" key="2">
    <source>
        <dbReference type="ARBA" id="ARBA00022679"/>
    </source>
</evidence>
<reference evidence="7 8" key="2">
    <citation type="submission" date="2020-03" db="EMBL/GenBank/DDBJ databases">
        <authorList>
            <person name="Ichikawa N."/>
            <person name="Kimura A."/>
            <person name="Kitahashi Y."/>
            <person name="Uohara A."/>
        </authorList>
    </citation>
    <scope>NUCLEOTIDE SEQUENCE [LARGE SCALE GENOMIC DNA]</scope>
    <source>
        <strain evidence="7 8">NBRC 107702</strain>
    </source>
</reference>